<feature type="domain" description="UvrD-like helicase ATP-binding" evidence="10">
    <location>
        <begin position="7"/>
        <end position="309"/>
    </location>
</feature>
<evidence type="ECO:0000256" key="8">
    <source>
        <dbReference type="ARBA" id="ARBA00048988"/>
    </source>
</evidence>
<dbReference type="GO" id="GO:0005524">
    <property type="term" value="F:ATP binding"/>
    <property type="evidence" value="ECO:0007669"/>
    <property type="project" value="UniProtKB-UniRule"/>
</dbReference>
<keyword evidence="2 9" id="KW-0378">Hydrolase</keyword>
<keyword evidence="1 9" id="KW-0547">Nucleotide-binding</keyword>
<accession>A0A8J5QIV7</accession>
<dbReference type="Pfam" id="PF13361">
    <property type="entry name" value="UvrD_C"/>
    <property type="match status" value="1"/>
</dbReference>
<dbReference type="EC" id="5.6.2.4" evidence="7"/>
<comment type="catalytic activity">
    <reaction evidence="8">
        <text>ATP + H2O = ADP + phosphate + H(+)</text>
        <dbReference type="Rhea" id="RHEA:13065"/>
        <dbReference type="ChEBI" id="CHEBI:15377"/>
        <dbReference type="ChEBI" id="CHEBI:15378"/>
        <dbReference type="ChEBI" id="CHEBI:30616"/>
        <dbReference type="ChEBI" id="CHEBI:43474"/>
        <dbReference type="ChEBI" id="CHEBI:456216"/>
        <dbReference type="EC" id="5.6.2.4"/>
    </reaction>
</comment>
<dbReference type="AlphaFoldDB" id="A0A8J5QIV7"/>
<dbReference type="GO" id="GO:0016787">
    <property type="term" value="F:hydrolase activity"/>
    <property type="evidence" value="ECO:0007669"/>
    <property type="project" value="UniProtKB-UniRule"/>
</dbReference>
<evidence type="ECO:0000256" key="1">
    <source>
        <dbReference type="ARBA" id="ARBA00022741"/>
    </source>
</evidence>
<gene>
    <name evidence="12" type="ORF">J8A68_002601</name>
</gene>
<evidence type="ECO:0000256" key="6">
    <source>
        <dbReference type="ARBA" id="ARBA00034617"/>
    </source>
</evidence>
<keyword evidence="5" id="KW-0413">Isomerase</keyword>
<dbReference type="GO" id="GO:0005634">
    <property type="term" value="C:nucleus"/>
    <property type="evidence" value="ECO:0007669"/>
    <property type="project" value="TreeGrafter"/>
</dbReference>
<dbReference type="PROSITE" id="PS51217">
    <property type="entry name" value="UVRD_HELICASE_CTER"/>
    <property type="match status" value="1"/>
</dbReference>
<reference evidence="12 13" key="1">
    <citation type="journal article" date="2021" name="DNA Res.">
        <title>Genome analysis of Candida subhashii reveals its hybrid nature and dual mitochondrial genome conformations.</title>
        <authorList>
            <person name="Mixao V."/>
            <person name="Hegedusova E."/>
            <person name="Saus E."/>
            <person name="Pryszcz L.P."/>
            <person name="Cillingova A."/>
            <person name="Nosek J."/>
            <person name="Gabaldon T."/>
        </authorList>
    </citation>
    <scope>NUCLEOTIDE SEQUENCE [LARGE SCALE GENOMIC DNA]</scope>
    <source>
        <strain evidence="12 13">CBS 10753</strain>
    </source>
</reference>
<evidence type="ECO:0000259" key="10">
    <source>
        <dbReference type="PROSITE" id="PS51198"/>
    </source>
</evidence>
<dbReference type="PROSITE" id="PS51198">
    <property type="entry name" value="UVRD_HELICASE_ATP_BIND"/>
    <property type="match status" value="1"/>
</dbReference>
<protein>
    <recommendedName>
        <fullName evidence="7">DNA 3'-5' helicase</fullName>
        <ecNumber evidence="7">5.6.2.4</ecNumber>
    </recommendedName>
</protein>
<feature type="domain" description="UvrD-like helicase C-terminal" evidence="11">
    <location>
        <begin position="314"/>
        <end position="632"/>
    </location>
</feature>
<evidence type="ECO:0000256" key="9">
    <source>
        <dbReference type="PROSITE-ProRule" id="PRU00560"/>
    </source>
</evidence>
<dbReference type="PANTHER" id="PTHR11070">
    <property type="entry name" value="UVRD / RECB / PCRA DNA HELICASE FAMILY MEMBER"/>
    <property type="match status" value="1"/>
</dbReference>
<comment type="catalytic activity">
    <reaction evidence="6">
        <text>Couples ATP hydrolysis with the unwinding of duplex DNA by translocating in the 3'-5' direction.</text>
        <dbReference type="EC" id="5.6.2.4"/>
    </reaction>
</comment>
<evidence type="ECO:0000256" key="3">
    <source>
        <dbReference type="ARBA" id="ARBA00022806"/>
    </source>
</evidence>
<dbReference type="Proteomes" id="UP000694255">
    <property type="component" value="Unassembled WGS sequence"/>
</dbReference>
<evidence type="ECO:0000256" key="2">
    <source>
        <dbReference type="ARBA" id="ARBA00022801"/>
    </source>
</evidence>
<dbReference type="GO" id="GO:0043138">
    <property type="term" value="F:3'-5' DNA helicase activity"/>
    <property type="evidence" value="ECO:0007669"/>
    <property type="project" value="UniProtKB-EC"/>
</dbReference>
<organism evidence="12 13">
    <name type="scientific">[Candida] subhashii</name>
    <dbReference type="NCBI Taxonomy" id="561895"/>
    <lineage>
        <taxon>Eukaryota</taxon>
        <taxon>Fungi</taxon>
        <taxon>Dikarya</taxon>
        <taxon>Ascomycota</taxon>
        <taxon>Saccharomycotina</taxon>
        <taxon>Pichiomycetes</taxon>
        <taxon>Debaryomycetaceae</taxon>
        <taxon>Spathaspora</taxon>
    </lineage>
</organism>
<dbReference type="InterPro" id="IPR000212">
    <property type="entry name" value="DNA_helicase_UvrD/REP"/>
</dbReference>
<feature type="binding site" evidence="9">
    <location>
        <begin position="28"/>
        <end position="35"/>
    </location>
    <ligand>
        <name>ATP</name>
        <dbReference type="ChEBI" id="CHEBI:30616"/>
    </ligand>
</feature>
<dbReference type="GeneID" id="73469402"/>
<dbReference type="RefSeq" id="XP_049264084.1">
    <property type="nucleotide sequence ID" value="XM_049406369.1"/>
</dbReference>
<dbReference type="EMBL" id="JAGSYN010000115">
    <property type="protein sequence ID" value="KAG7663852.1"/>
    <property type="molecule type" value="Genomic_DNA"/>
</dbReference>
<dbReference type="OrthoDB" id="1470711at2759"/>
<dbReference type="GO" id="GO:0003677">
    <property type="term" value="F:DNA binding"/>
    <property type="evidence" value="ECO:0007669"/>
    <property type="project" value="InterPro"/>
</dbReference>
<evidence type="ECO:0000256" key="5">
    <source>
        <dbReference type="ARBA" id="ARBA00023235"/>
    </source>
</evidence>
<dbReference type="Pfam" id="PF00580">
    <property type="entry name" value="UvrD-helicase"/>
    <property type="match status" value="1"/>
</dbReference>
<dbReference type="InterPro" id="IPR014016">
    <property type="entry name" value="UvrD-like_ATP-bd"/>
</dbReference>
<dbReference type="GO" id="GO:0000725">
    <property type="term" value="P:recombinational repair"/>
    <property type="evidence" value="ECO:0007669"/>
    <property type="project" value="TreeGrafter"/>
</dbReference>
<keyword evidence="4 9" id="KW-0067">ATP-binding</keyword>
<evidence type="ECO:0000256" key="4">
    <source>
        <dbReference type="ARBA" id="ARBA00022840"/>
    </source>
</evidence>
<evidence type="ECO:0000313" key="13">
    <source>
        <dbReference type="Proteomes" id="UP000694255"/>
    </source>
</evidence>
<proteinExistence type="predicted"/>
<sequence>MAMVELSSSQLKAATFDCTPNSILSIQAGPGSGKTLTLVHRIKHLIQTEGIKPEEIIVLSMTNRTVNSVRASLQAILGEQPQQDEQQDEQQEQQQQVKVRTFHSFSSYLIDSYLSEYFPNQTRKVIMDDISWKSFREFFLKASNSYKKIKPTELERLLVTLKNGETTIDKVAQQLQIPETKLNETLQYLQDNGMIRYSDLISDALKILDQSLQINNNPIEEIKNIKVIIVDEFQDMQPSLLKLVDALSNYPHAPDSIEKKHITIAGDMNQCIYGFLGSNPDITQEFLTQYRETAWEINELALDKTFRLTPEILTAAIDIALKPCDLHHHQGIKEVTAVKESSYKPTMYSLSSNFDEYNFIASEISRLICESGGLFKFSDFMVLTRTNGEVDMIAKLFNKDYGFNINKYTQSAEWLNTNIHVFLDILNILNNGNGSDFALLSVLLKLGIGKPALSNIFQLYQLWKKNSIGLEEQRLKQNKLEQFLREQLVEATDFNETTKLFKTRLQLNQKSIIISFIQTISQSKAKMNPNSPISILQTLNTIVSSTDLMNYINKLPPSKTKAPNYLEHEQKIMKDLQGFYQSLKNLHQEYEFSDLIVKQQPFIEYFLHNCYGDEPVYDPNAINISTVHKAKGLEFPVVFIPGCKSPYSNYPPWNKIITYNGEPKPDPEDGRLLYVAMTRAKNMLYLGTPFRDSINKSFSHSPPVFDFRDEKNRRFIGNMANDLKRPMAPPERVMAGQQLYSSLMLNGSVRSYHVSVNSLIQPFKRKLII</sequence>
<keyword evidence="13" id="KW-1185">Reference proteome</keyword>
<dbReference type="CDD" id="cd17932">
    <property type="entry name" value="DEXQc_UvrD"/>
    <property type="match status" value="1"/>
</dbReference>
<comment type="caution">
    <text evidence="12">The sequence shown here is derived from an EMBL/GenBank/DDBJ whole genome shotgun (WGS) entry which is preliminary data.</text>
</comment>
<evidence type="ECO:0000256" key="7">
    <source>
        <dbReference type="ARBA" id="ARBA00034808"/>
    </source>
</evidence>
<keyword evidence="3 9" id="KW-0347">Helicase</keyword>
<name>A0A8J5QIV7_9ASCO</name>
<evidence type="ECO:0000259" key="11">
    <source>
        <dbReference type="PROSITE" id="PS51217"/>
    </source>
</evidence>
<dbReference type="PANTHER" id="PTHR11070:SF46">
    <property type="entry name" value="ATP-DEPENDENT DNA HELICASE HMI1, MITOCHONDRIAL"/>
    <property type="match status" value="1"/>
</dbReference>
<dbReference type="InterPro" id="IPR014017">
    <property type="entry name" value="DNA_helicase_UvrD-like_C"/>
</dbReference>
<evidence type="ECO:0000313" key="12">
    <source>
        <dbReference type="EMBL" id="KAG7663852.1"/>
    </source>
</evidence>